<comment type="caution">
    <text evidence="1">The sequence shown here is derived from an EMBL/GenBank/DDBJ whole genome shotgun (WGS) entry which is preliminary data.</text>
</comment>
<dbReference type="AlphaFoldDB" id="A0A9X8WRU7"/>
<reference evidence="1 2" key="1">
    <citation type="submission" date="2017-02" db="EMBL/GenBank/DDBJ databases">
        <authorList>
            <consortium name="Pathogen Informatics"/>
        </authorList>
    </citation>
    <scope>NUCLEOTIDE SEQUENCE [LARGE SCALE GENOMIC DNA]</scope>
    <source>
        <strain evidence="1 2">VRECD0157</strain>
    </source>
</reference>
<sequence length="79" mass="9367">MVKEDIFKSKSISLKAKGLYGTISAFKNEPYFSKQFLMDYLDLGAYSFRMAWNELKDKGYLEVNKKFENGIFVYEYKLH</sequence>
<organism evidence="1 2">
    <name type="scientific">Clostridioides difficile</name>
    <name type="common">Peptoclostridium difficile</name>
    <dbReference type="NCBI Taxonomy" id="1496"/>
    <lineage>
        <taxon>Bacteria</taxon>
        <taxon>Bacillati</taxon>
        <taxon>Bacillota</taxon>
        <taxon>Clostridia</taxon>
        <taxon>Peptostreptococcales</taxon>
        <taxon>Peptostreptococcaceae</taxon>
        <taxon>Clostridioides</taxon>
    </lineage>
</organism>
<gene>
    <name evidence="1" type="ORF">SAMEA3375112_03394</name>
</gene>
<dbReference type="Proteomes" id="UP000189137">
    <property type="component" value="Unassembled WGS sequence"/>
</dbReference>
<accession>A0A9X8WRU7</accession>
<name>A0A9X8WRU7_CLODI</name>
<evidence type="ECO:0000313" key="1">
    <source>
        <dbReference type="EMBL" id="SJT00161.1"/>
    </source>
</evidence>
<protein>
    <submittedName>
        <fullName evidence="1">Uncharacterized protein</fullName>
    </submittedName>
</protein>
<dbReference type="EMBL" id="FUPS01000014">
    <property type="protein sequence ID" value="SJT00161.1"/>
    <property type="molecule type" value="Genomic_DNA"/>
</dbReference>
<evidence type="ECO:0000313" key="2">
    <source>
        <dbReference type="Proteomes" id="UP000189137"/>
    </source>
</evidence>
<proteinExistence type="predicted"/>
<dbReference type="RefSeq" id="WP_009900712.1">
    <property type="nucleotide sequence ID" value="NZ_BIQW01000005.1"/>
</dbReference>